<reference evidence="2" key="1">
    <citation type="submission" date="2016-10" db="EMBL/GenBank/DDBJ databases">
        <authorList>
            <person name="Varghese N."/>
            <person name="Submissions S."/>
        </authorList>
    </citation>
    <scope>NUCLEOTIDE SEQUENCE [LARGE SCALE GENOMIC DNA]</scope>
    <source>
        <strain evidence="2">DSM 17071</strain>
    </source>
</reference>
<sequence>MNTMMKSYEPFPLLRFFVVWLYIFIPLKAYSGSFVPADSIIFVAEDSYVYSETSVFVAGSEHNKCFTSAKKSKDFLKRSSLPFSTQKSVNIAANKACYTGSPWNRNDPGRISRTSMLGIMGSPSLKLIDKTIKSLFLILVIIGRDRNNFINSAFYPFQITNIIIYHFVRPPPVLPSESTKVFNT</sequence>
<organism evidence="1 2">
    <name type="scientific">Chryseobacterium taeanense</name>
    <dbReference type="NCBI Taxonomy" id="311334"/>
    <lineage>
        <taxon>Bacteria</taxon>
        <taxon>Pseudomonadati</taxon>
        <taxon>Bacteroidota</taxon>
        <taxon>Flavobacteriia</taxon>
        <taxon>Flavobacteriales</taxon>
        <taxon>Weeksellaceae</taxon>
        <taxon>Chryseobacterium group</taxon>
        <taxon>Chryseobacterium</taxon>
    </lineage>
</organism>
<keyword evidence="2" id="KW-1185">Reference proteome</keyword>
<evidence type="ECO:0000313" key="1">
    <source>
        <dbReference type="EMBL" id="SDH57200.1"/>
    </source>
</evidence>
<accession>A0A1G8DIK5</accession>
<dbReference type="Proteomes" id="UP000198869">
    <property type="component" value="Unassembled WGS sequence"/>
</dbReference>
<proteinExistence type="predicted"/>
<dbReference type="AlphaFoldDB" id="A0A1G8DIK5"/>
<name>A0A1G8DIK5_9FLAO</name>
<protein>
    <submittedName>
        <fullName evidence="1">Uncharacterized protein</fullName>
    </submittedName>
</protein>
<evidence type="ECO:0000313" key="2">
    <source>
        <dbReference type="Proteomes" id="UP000198869"/>
    </source>
</evidence>
<gene>
    <name evidence="1" type="ORF">SAMN05421846_101189</name>
</gene>
<dbReference type="EMBL" id="FNDW01000001">
    <property type="protein sequence ID" value="SDH57200.1"/>
    <property type="molecule type" value="Genomic_DNA"/>
</dbReference>
<dbReference type="RefSeq" id="WP_175443569.1">
    <property type="nucleotide sequence ID" value="NZ_FNDW01000001.1"/>
</dbReference>